<dbReference type="AlphaFoldDB" id="A0A6P7H024"/>
<organism evidence="1">
    <name type="scientific">Diabrotica virgifera virgifera</name>
    <name type="common">western corn rootworm</name>
    <dbReference type="NCBI Taxonomy" id="50390"/>
    <lineage>
        <taxon>Eukaryota</taxon>
        <taxon>Metazoa</taxon>
        <taxon>Ecdysozoa</taxon>
        <taxon>Arthropoda</taxon>
        <taxon>Hexapoda</taxon>
        <taxon>Insecta</taxon>
        <taxon>Pterygota</taxon>
        <taxon>Neoptera</taxon>
        <taxon>Endopterygota</taxon>
        <taxon>Coleoptera</taxon>
        <taxon>Polyphaga</taxon>
        <taxon>Cucujiformia</taxon>
        <taxon>Chrysomeloidea</taxon>
        <taxon>Chrysomelidae</taxon>
        <taxon>Galerucinae</taxon>
        <taxon>Diabroticina</taxon>
        <taxon>Diabroticites</taxon>
        <taxon>Diabrotica</taxon>
    </lineage>
</organism>
<dbReference type="RefSeq" id="XP_028155331.1">
    <property type="nucleotide sequence ID" value="XM_028299530.1"/>
</dbReference>
<proteinExistence type="predicted"/>
<evidence type="ECO:0000313" key="1">
    <source>
        <dbReference type="RefSeq" id="XP_028155331.1"/>
    </source>
</evidence>
<reference evidence="1" key="1">
    <citation type="submission" date="2025-08" db="UniProtKB">
        <authorList>
            <consortium name="RefSeq"/>
        </authorList>
    </citation>
    <scope>IDENTIFICATION</scope>
    <source>
        <tissue evidence="1">Whole insect</tissue>
    </source>
</reference>
<gene>
    <name evidence="1" type="primary">LOC114349128</name>
</gene>
<sequence>MVLSTDEEEEIKTISGLQVNHTNVDIVASTSFSAKKPQEQNEEEELKSNLQKGNFVVVEWNKLLFPGIAVNVSEEGAVVECMERTNKCWKWPKEKDSLFYKWSAIKKKIQPPKLLKRGLFSVSNL</sequence>
<name>A0A6P7H024_DIAVI</name>
<dbReference type="InParanoid" id="A0A6P7H024"/>
<accession>A0A6P7H024</accession>
<protein>
    <submittedName>
        <fullName evidence="1">Uncharacterized protein LOC114349128</fullName>
    </submittedName>
</protein>